<protein>
    <submittedName>
        <fullName evidence="4">Protein Tob1</fullName>
    </submittedName>
</protein>
<dbReference type="AlphaFoldDB" id="A0A0B2V545"/>
<comment type="similarity">
    <text evidence="1">Belongs to the BTG family.</text>
</comment>
<dbReference type="InterPro" id="IPR002087">
    <property type="entry name" value="Anti_prolifrtn"/>
</dbReference>
<dbReference type="Proteomes" id="UP000031036">
    <property type="component" value="Unassembled WGS sequence"/>
</dbReference>
<dbReference type="GO" id="GO:0003714">
    <property type="term" value="F:transcription corepressor activity"/>
    <property type="evidence" value="ECO:0007669"/>
    <property type="project" value="TreeGrafter"/>
</dbReference>
<dbReference type="GO" id="GO:0005737">
    <property type="term" value="C:cytoplasm"/>
    <property type="evidence" value="ECO:0007669"/>
    <property type="project" value="TreeGrafter"/>
</dbReference>
<gene>
    <name evidence="4" type="primary">TOB1</name>
    <name evidence="4" type="ORF">Tcan_05158</name>
</gene>
<dbReference type="Pfam" id="PF07742">
    <property type="entry name" value="BTG"/>
    <property type="match status" value="1"/>
</dbReference>
<organism evidence="4 5">
    <name type="scientific">Toxocara canis</name>
    <name type="common">Canine roundworm</name>
    <dbReference type="NCBI Taxonomy" id="6265"/>
    <lineage>
        <taxon>Eukaryota</taxon>
        <taxon>Metazoa</taxon>
        <taxon>Ecdysozoa</taxon>
        <taxon>Nematoda</taxon>
        <taxon>Chromadorea</taxon>
        <taxon>Rhabditida</taxon>
        <taxon>Spirurina</taxon>
        <taxon>Ascaridomorpha</taxon>
        <taxon>Ascaridoidea</taxon>
        <taxon>Toxocaridae</taxon>
        <taxon>Toxocara</taxon>
    </lineage>
</organism>
<dbReference type="OMA" id="YMPHANL"/>
<dbReference type="InterPro" id="IPR036054">
    <property type="entry name" value="BTG-like_sf"/>
</dbReference>
<keyword evidence="2" id="KW-0597">Phosphoprotein</keyword>
<dbReference type="PANTHER" id="PTHR17537:SF5">
    <property type="entry name" value="TRANSDUCER OF ERBB2, ISOFORM A"/>
    <property type="match status" value="1"/>
</dbReference>
<dbReference type="STRING" id="6265.A0A0B2V545"/>
<name>A0A0B2V545_TOXCA</name>
<evidence type="ECO:0000313" key="4">
    <source>
        <dbReference type="EMBL" id="KHN76110.1"/>
    </source>
</evidence>
<evidence type="ECO:0000256" key="1">
    <source>
        <dbReference type="ARBA" id="ARBA00007989"/>
    </source>
</evidence>
<proteinExistence type="inferred from homology"/>
<dbReference type="SMART" id="SM00099">
    <property type="entry name" value="btg1"/>
    <property type="match status" value="1"/>
</dbReference>
<dbReference type="SUPFAM" id="SSF160696">
    <property type="entry name" value="BTG domain-like"/>
    <property type="match status" value="1"/>
</dbReference>
<comment type="caution">
    <text evidence="4">The sequence shown here is derived from an EMBL/GenBank/DDBJ whole genome shotgun (WGS) entry which is preliminary data.</text>
</comment>
<reference evidence="4 5" key="1">
    <citation type="submission" date="2014-11" db="EMBL/GenBank/DDBJ databases">
        <title>Genetic blueprint of the zoonotic pathogen Toxocara canis.</title>
        <authorList>
            <person name="Zhu X.-Q."/>
            <person name="Korhonen P.K."/>
            <person name="Cai H."/>
            <person name="Young N.D."/>
            <person name="Nejsum P."/>
            <person name="von Samson-Himmelstjerna G."/>
            <person name="Boag P.R."/>
            <person name="Tan P."/>
            <person name="Li Q."/>
            <person name="Min J."/>
            <person name="Yang Y."/>
            <person name="Wang X."/>
            <person name="Fang X."/>
            <person name="Hall R.S."/>
            <person name="Hofmann A."/>
            <person name="Sternberg P.W."/>
            <person name="Jex A.R."/>
            <person name="Gasser R.B."/>
        </authorList>
    </citation>
    <scope>NUCLEOTIDE SEQUENCE [LARGE SCALE GENOMIC DNA]</scope>
    <source>
        <strain evidence="4">PN_DK_2014</strain>
    </source>
</reference>
<evidence type="ECO:0000256" key="2">
    <source>
        <dbReference type="ARBA" id="ARBA00022553"/>
    </source>
</evidence>
<dbReference type="PANTHER" id="PTHR17537">
    <property type="entry name" value="TRANSDUCER OF ERBB2 TOB"/>
    <property type="match status" value="1"/>
</dbReference>
<dbReference type="Gene3D" id="3.90.640.90">
    <property type="entry name" value="Anti-proliferative protein, N-terminal domain"/>
    <property type="match status" value="1"/>
</dbReference>
<keyword evidence="5" id="KW-1185">Reference proteome</keyword>
<sequence>MYTELKELVNFLAKFTRNRIPRRRMSIFLEHLANGLLVKHEAAWKVDNPISGATERAIRINTASGTTELLTSVASTLGIDIHALLSSFPMEMVAFWNPGEVFYRLGDTPTNLPIWSGDVNADTNYSCAPARLYTFEPGFGTNAIGRTATPGHNSMPSANVGSECNYVRLELAPWDQHSDFYWSTDVFSPSNVPRLVFRFVPPHDQAFTASSFAVTRFGSRRPQPDHEALKRIQHAAEHLTVGGGGGAPIVAGTTNMPPNKQIVNSGTYVYPSNTTMVTLMGQPARSVVFPTNSRPPNAYLVNANGGAYTIVKQNHHQQQQQQQQSRAAGIMNGIAQQHVHPTNQYYAMGDAAMLKYLASAKKNAQGPRTSLGDVASKTLQLRGGDAHHSSTEVPAIGGRTSNQFRVPTALYMPHANLLNNAGGDGVVYGAAGTAVPREGTNSLLQVSAVNPGHHVVYANVMNYVRNEETGMPDNVGLNDGEQNVTGNAKKWKDLA</sequence>
<evidence type="ECO:0000259" key="3">
    <source>
        <dbReference type="SMART" id="SM00099"/>
    </source>
</evidence>
<dbReference type="OrthoDB" id="19928at2759"/>
<evidence type="ECO:0000313" key="5">
    <source>
        <dbReference type="Proteomes" id="UP000031036"/>
    </source>
</evidence>
<dbReference type="GO" id="GO:0005634">
    <property type="term" value="C:nucleus"/>
    <property type="evidence" value="ECO:0007669"/>
    <property type="project" value="TreeGrafter"/>
</dbReference>
<accession>A0A0B2V545</accession>
<dbReference type="InterPro" id="IPR015676">
    <property type="entry name" value="Tob1/2"/>
</dbReference>
<dbReference type="EMBL" id="JPKZ01002567">
    <property type="protein sequence ID" value="KHN76110.1"/>
    <property type="molecule type" value="Genomic_DNA"/>
</dbReference>
<feature type="domain" description="Anti-proliferative protein" evidence="3">
    <location>
        <begin position="1"/>
        <end position="108"/>
    </location>
</feature>